<keyword evidence="3 4" id="KW-0663">Pyridoxal phosphate</keyword>
<dbReference type="Pfam" id="PF00202">
    <property type="entry name" value="Aminotran_3"/>
    <property type="match status" value="1"/>
</dbReference>
<dbReference type="InterPro" id="IPR015421">
    <property type="entry name" value="PyrdxlP-dep_Trfase_major"/>
</dbReference>
<dbReference type="InterPro" id="IPR015424">
    <property type="entry name" value="PyrdxlP-dep_Trfase"/>
</dbReference>
<dbReference type="Proteomes" id="UP000188184">
    <property type="component" value="Chromosome"/>
</dbReference>
<accession>A0A1Q2KX10</accession>
<dbReference type="NCBIfam" id="NF005375">
    <property type="entry name" value="PRK06917.1"/>
    <property type="match status" value="1"/>
</dbReference>
<comment type="similarity">
    <text evidence="2 4">Belongs to the class-III pyridoxal-phosphate-dependent aminotransferase family.</text>
</comment>
<dbReference type="GO" id="GO:0030170">
    <property type="term" value="F:pyridoxal phosphate binding"/>
    <property type="evidence" value="ECO:0007669"/>
    <property type="project" value="InterPro"/>
</dbReference>
<evidence type="ECO:0000256" key="2">
    <source>
        <dbReference type="ARBA" id="ARBA00008954"/>
    </source>
</evidence>
<comment type="cofactor">
    <cofactor evidence="1">
        <name>pyridoxal 5'-phosphate</name>
        <dbReference type="ChEBI" id="CHEBI:597326"/>
    </cofactor>
</comment>
<dbReference type="GO" id="GO:0008483">
    <property type="term" value="F:transaminase activity"/>
    <property type="evidence" value="ECO:0007669"/>
    <property type="project" value="UniProtKB-KW"/>
</dbReference>
<dbReference type="PIRSF" id="PIRSF000521">
    <property type="entry name" value="Transaminase_4ab_Lys_Orn"/>
    <property type="match status" value="1"/>
</dbReference>
<reference evidence="5 6" key="1">
    <citation type="submission" date="2017-02" db="EMBL/GenBank/DDBJ databases">
        <title>The complete genomic sequence of a novel cold adapted crude oil-degrading bacterium Planococcus qaidamina Y42.</title>
        <authorList>
            <person name="Yang R."/>
        </authorList>
    </citation>
    <scope>NUCLEOTIDE SEQUENCE [LARGE SCALE GENOMIC DNA]</scope>
    <source>
        <strain evidence="5 6">Y42</strain>
    </source>
</reference>
<keyword evidence="6" id="KW-1185">Reference proteome</keyword>
<dbReference type="PROSITE" id="PS00600">
    <property type="entry name" value="AA_TRANSFER_CLASS_3"/>
    <property type="match status" value="1"/>
</dbReference>
<organism evidence="5 6">
    <name type="scientific">Planococcus lenghuensis</name>
    <dbReference type="NCBI Taxonomy" id="2213202"/>
    <lineage>
        <taxon>Bacteria</taxon>
        <taxon>Bacillati</taxon>
        <taxon>Bacillota</taxon>
        <taxon>Bacilli</taxon>
        <taxon>Bacillales</taxon>
        <taxon>Caryophanaceae</taxon>
        <taxon>Planococcus</taxon>
    </lineage>
</organism>
<dbReference type="EMBL" id="CP019640">
    <property type="protein sequence ID" value="AQQ52357.1"/>
    <property type="molecule type" value="Genomic_DNA"/>
</dbReference>
<dbReference type="PANTHER" id="PTHR43094">
    <property type="entry name" value="AMINOTRANSFERASE"/>
    <property type="match status" value="1"/>
</dbReference>
<dbReference type="SUPFAM" id="SSF53383">
    <property type="entry name" value="PLP-dependent transferases"/>
    <property type="match status" value="1"/>
</dbReference>
<evidence type="ECO:0000313" key="5">
    <source>
        <dbReference type="EMBL" id="AQQ52357.1"/>
    </source>
</evidence>
<dbReference type="Gene3D" id="3.90.1150.10">
    <property type="entry name" value="Aspartate Aminotransferase, domain 1"/>
    <property type="match status" value="1"/>
</dbReference>
<dbReference type="AlphaFoldDB" id="A0A1Q2KX10"/>
<dbReference type="CDD" id="cd00610">
    <property type="entry name" value="OAT_like"/>
    <property type="match status" value="1"/>
</dbReference>
<dbReference type="InterPro" id="IPR049704">
    <property type="entry name" value="Aminotrans_3_PPA_site"/>
</dbReference>
<dbReference type="Gene3D" id="3.40.640.10">
    <property type="entry name" value="Type I PLP-dependent aspartate aminotransferase-like (Major domain)"/>
    <property type="match status" value="1"/>
</dbReference>
<dbReference type="InterPro" id="IPR015422">
    <property type="entry name" value="PyrdxlP-dep_Trfase_small"/>
</dbReference>
<name>A0A1Q2KX10_9BACL</name>
<keyword evidence="5" id="KW-0808">Transferase</keyword>
<protein>
    <submittedName>
        <fullName evidence="5">Aspartate aminotransferase family protein</fullName>
    </submittedName>
</protein>
<sequence length="440" mass="47394">MERSLLIKPKMDDEYPTAVRGEGVYIYDAAGHKYLDGSSGAVTALLGHAVPEIIDAMYNQSKSISFTYRSQFTTDAAEQLAQKLNELVGSDTDYWSFFVDSGSEATETAMKIAIQHWQEQGNYRKNKVLSRWNSYHGITLGALSMSGHLERRKRFAPLLDELPSISPPDAGLAGAEELDQAIRRKGADNVAAFIAEPIVGAAGGVLIPPAGYYERIREICDHHQVLFIADEVMTGIGRTGRMFGMDHWGAEPDIITLGKGMGAGYTPIAAALVSARVMEPILKGTQSVMSGHTYSANPQSAATAVAVLAYIEKHGLVERSAMSGLYLLDKFKALGAYCPLIGEVRGKGLMIGIDLTADSAVNRPFPKEMGVTAAFVKKARDNGLLVYPAAGASGGDGDTVIVAPPLTINQEEMDELVRLFKKTAAELQQEYSINAVTALD</sequence>
<gene>
    <name evidence="5" type="ORF">B0X71_04010</name>
</gene>
<evidence type="ECO:0000313" key="6">
    <source>
        <dbReference type="Proteomes" id="UP000188184"/>
    </source>
</evidence>
<evidence type="ECO:0000256" key="1">
    <source>
        <dbReference type="ARBA" id="ARBA00001933"/>
    </source>
</evidence>
<dbReference type="InterPro" id="IPR005814">
    <property type="entry name" value="Aminotrans_3"/>
</dbReference>
<dbReference type="FunFam" id="3.40.640.10:FF:000004">
    <property type="entry name" value="Acetylornithine aminotransferase"/>
    <property type="match status" value="1"/>
</dbReference>
<evidence type="ECO:0000256" key="4">
    <source>
        <dbReference type="RuleBase" id="RU003560"/>
    </source>
</evidence>
<dbReference type="PANTHER" id="PTHR43094:SF1">
    <property type="entry name" value="AMINOTRANSFERASE CLASS-III"/>
    <property type="match status" value="1"/>
</dbReference>
<dbReference type="KEGG" id="pmar:B0X71_04010"/>
<proteinExistence type="inferred from homology"/>
<dbReference type="OrthoDB" id="9807885at2"/>
<keyword evidence="5" id="KW-0032">Aminotransferase</keyword>
<evidence type="ECO:0000256" key="3">
    <source>
        <dbReference type="ARBA" id="ARBA00022898"/>
    </source>
</evidence>
<dbReference type="RefSeq" id="WP_077588239.1">
    <property type="nucleotide sequence ID" value="NZ_CP019640.1"/>
</dbReference>